<keyword evidence="5 6" id="KW-0472">Membrane</keyword>
<evidence type="ECO:0008006" key="10">
    <source>
        <dbReference type="Google" id="ProtNLM"/>
    </source>
</evidence>
<evidence type="ECO:0000256" key="4">
    <source>
        <dbReference type="ARBA" id="ARBA00022989"/>
    </source>
</evidence>
<evidence type="ECO:0000256" key="5">
    <source>
        <dbReference type="ARBA" id="ARBA00023136"/>
    </source>
</evidence>
<dbReference type="Gene3D" id="2.60.120.260">
    <property type="entry name" value="Galactose-binding domain-like"/>
    <property type="match status" value="1"/>
</dbReference>
<comment type="caution">
    <text evidence="8">The sequence shown here is derived from an EMBL/GenBank/DDBJ whole genome shotgun (WGS) entry which is preliminary data.</text>
</comment>
<keyword evidence="7" id="KW-0732">Signal</keyword>
<evidence type="ECO:0000256" key="7">
    <source>
        <dbReference type="SAM" id="SignalP"/>
    </source>
</evidence>
<keyword evidence="2" id="KW-1003">Cell membrane</keyword>
<evidence type="ECO:0000256" key="3">
    <source>
        <dbReference type="ARBA" id="ARBA00022692"/>
    </source>
</evidence>
<dbReference type="Proteomes" id="UP000745859">
    <property type="component" value="Unassembled WGS sequence"/>
</dbReference>
<evidence type="ECO:0000313" key="9">
    <source>
        <dbReference type="Proteomes" id="UP000745859"/>
    </source>
</evidence>
<dbReference type="PANTHER" id="PTHR39083:SF1">
    <property type="entry name" value="CYCLIC DI-GMP-BINDING PROTEIN"/>
    <property type="match status" value="1"/>
</dbReference>
<reference evidence="8 9" key="1">
    <citation type="submission" date="2020-03" db="EMBL/GenBank/DDBJ databases">
        <title>Genomic Encyclopedia of Type Strains, Phase IV (KMG-IV): sequencing the most valuable type-strain genomes for metagenomic binning, comparative biology and taxonomic classification.</title>
        <authorList>
            <person name="Goeker M."/>
        </authorList>
    </citation>
    <scope>NUCLEOTIDE SEQUENCE [LARGE SCALE GENOMIC DNA]</scope>
    <source>
        <strain evidence="8 9">DSM 101599</strain>
    </source>
</reference>
<keyword evidence="4 6" id="KW-1133">Transmembrane helix</keyword>
<proteinExistence type="predicted"/>
<keyword evidence="3 6" id="KW-0812">Transmembrane</keyword>
<sequence length="681" mass="78647">MKKLFTFLSFIILFTSSIFSQQTQKSFKDYGYEVETVITGRRASKSFYFKVNKQFSPEKSFIHLELKRSHVIDFENSYITIYLGDIPILSKYVVKDKEIITFDIPILKKYIKSDFLKLDIKSDLIIKGESCENYSDNGYWIKATEDSYLSMYNIEDKTATIYTKISNIAPVLNSIVLAKNASLQDVQLASYIKFYFERIYGTKLTVKKIDSTQSKQIDRSLLLMPLEQLQKEIGSNITIKDKNNGLVKIYRDSLLDKKTTRNYIRQNLIITGSTKEAYTKAATFLLQKNLINTAYTDELLVSQKNTLSSTPTRKEYEPVYFNELDADPRIIKGVGNLVTKINLPRSYFGSNVKKMMVKITGKYKPLSGDDEAYFNLFFNERLINTYKLNNSGELDINFEFSDIAMLQENVFNYEFYYLPKDGICGAKSVFYAQVDTGKSYFKPIGYESSSSLSFTKFPENFQSKPIHIYTDVENNIGLVDGLAELIDIINPGEAGLEGFIYPPVKKANLKDIIDNDESSKIIISSNYEKFNTVYDKNLYVKFNNSKVEYRSETIDPFFNITYNKNLGFNQLFYANNNPVMLINTPKNNNKKTLKSLIVNIREQTAINTGNIIIADGKDSYFFDLRNNVVTEDKSYIQDIFDNFWDNYGLIIVLMLTIFLIFLVIYIYQKSQESKKSIRDDD</sequence>
<accession>A0ABX0U7E2</accession>
<dbReference type="PANTHER" id="PTHR39083">
    <property type="entry name" value="CYCLIC DI-GMP-BINDING PROTEIN"/>
    <property type="match status" value="1"/>
</dbReference>
<keyword evidence="9" id="KW-1185">Reference proteome</keyword>
<dbReference type="InterPro" id="IPR018513">
    <property type="entry name" value="Cell_synthase_bac"/>
</dbReference>
<evidence type="ECO:0000256" key="1">
    <source>
        <dbReference type="ARBA" id="ARBA00004162"/>
    </source>
</evidence>
<dbReference type="RefSeq" id="WP_167185125.1">
    <property type="nucleotide sequence ID" value="NZ_JAASQL010000001.1"/>
</dbReference>
<evidence type="ECO:0000256" key="6">
    <source>
        <dbReference type="SAM" id="Phobius"/>
    </source>
</evidence>
<gene>
    <name evidence="8" type="ORF">FHR24_001117</name>
</gene>
<dbReference type="Pfam" id="PF03170">
    <property type="entry name" value="BcsB"/>
    <property type="match status" value="1"/>
</dbReference>
<evidence type="ECO:0000313" key="8">
    <source>
        <dbReference type="EMBL" id="NIJ44678.1"/>
    </source>
</evidence>
<feature type="signal peptide" evidence="7">
    <location>
        <begin position="1"/>
        <end position="20"/>
    </location>
</feature>
<protein>
    <recommendedName>
        <fullName evidence="10">Cellulose synthase subunit</fullName>
    </recommendedName>
</protein>
<dbReference type="EMBL" id="JAASQL010000001">
    <property type="protein sequence ID" value="NIJ44678.1"/>
    <property type="molecule type" value="Genomic_DNA"/>
</dbReference>
<name>A0ABX0U7E2_9FLAO</name>
<organism evidence="8 9">
    <name type="scientific">Wenyingzhuangia heitensis</name>
    <dbReference type="NCBI Taxonomy" id="1487859"/>
    <lineage>
        <taxon>Bacteria</taxon>
        <taxon>Pseudomonadati</taxon>
        <taxon>Bacteroidota</taxon>
        <taxon>Flavobacteriia</taxon>
        <taxon>Flavobacteriales</taxon>
        <taxon>Flavobacteriaceae</taxon>
        <taxon>Wenyingzhuangia</taxon>
    </lineage>
</organism>
<feature type="chain" id="PRO_5045342429" description="Cellulose synthase subunit" evidence="7">
    <location>
        <begin position="21"/>
        <end position="681"/>
    </location>
</feature>
<feature type="transmembrane region" description="Helical" evidence="6">
    <location>
        <begin position="647"/>
        <end position="667"/>
    </location>
</feature>
<comment type="subcellular location">
    <subcellularLocation>
        <location evidence="1">Cell membrane</location>
        <topology evidence="1">Single-pass membrane protein</topology>
    </subcellularLocation>
</comment>
<evidence type="ECO:0000256" key="2">
    <source>
        <dbReference type="ARBA" id="ARBA00022475"/>
    </source>
</evidence>